<dbReference type="PANTHER" id="PTHR12993">
    <property type="entry name" value="N-ACETYLGLUCOSAMINYL-PHOSPHATIDYLINOSITOL DE-N-ACETYLASE-RELATED"/>
    <property type="match status" value="1"/>
</dbReference>
<reference evidence="2" key="1">
    <citation type="submission" date="2007-10" db="EMBL/GenBank/DDBJ databases">
        <title>Complete sequence of chromosome of Desulforudis audaxviator MP104C.</title>
        <authorList>
            <person name="Copeland A."/>
            <person name="Lucas S."/>
            <person name="Lapidus A."/>
            <person name="Barry K."/>
            <person name="Glavina del Rio T."/>
            <person name="Dalin E."/>
            <person name="Tice H."/>
            <person name="Bruce D."/>
            <person name="Pitluck S."/>
            <person name="Lowry S.R."/>
            <person name="Larimer F."/>
            <person name="Land M.L."/>
            <person name="Hauser L."/>
            <person name="Kyrpides N."/>
            <person name="Ivanova N.N."/>
            <person name="Richardson P."/>
        </authorList>
    </citation>
    <scope>NUCLEOTIDE SEQUENCE [LARGE SCALE GENOMIC DNA]</scope>
    <source>
        <strain evidence="2">MP104C</strain>
    </source>
</reference>
<keyword evidence="2" id="KW-1185">Reference proteome</keyword>
<dbReference type="OrthoDB" id="9815144at2"/>
<dbReference type="EMBL" id="CP000860">
    <property type="protein sequence ID" value="ACA60552.1"/>
    <property type="molecule type" value="Genomic_DNA"/>
</dbReference>
<sequence length="288" mass="32357">MKWWKRYQGKPALLVLGAIFYSGYRIFSRSVNTLSVRAIRLLEDVPAPQSTDRILVFAPHPDDETIAAGGYIYGARRAGAAVRMVLVTDGNRHGLKEHRYREFRNAAKILGVSPAELRFWGYPDGALYAHRGSLPERVRAELENFEPTVVVAAHPADRHPDHAVLGRVVGEELLGVSGAGHNVTGLFYLVHHPYYPQPKRIRPSSLLPPSAVLKSEERWQRFWLTAEGKEAKRAAVKEYRSQTRNPFLRPVLLGSIRDNELFSTTINNNVINANVFETEWPDKAGEGA</sequence>
<dbReference type="KEGG" id="dau:Daud_2062"/>
<dbReference type="InterPro" id="IPR003737">
    <property type="entry name" value="GlcNAc_PI_deacetylase-related"/>
</dbReference>
<dbReference type="PANTHER" id="PTHR12993:SF29">
    <property type="entry name" value="BLR3841 PROTEIN"/>
    <property type="match status" value="1"/>
</dbReference>
<dbReference type="AlphaFoldDB" id="B1I6E1"/>
<dbReference type="Proteomes" id="UP000008544">
    <property type="component" value="Chromosome"/>
</dbReference>
<organism evidence="1 2">
    <name type="scientific">Desulforudis audaxviator (strain MP104C)</name>
    <dbReference type="NCBI Taxonomy" id="477974"/>
    <lineage>
        <taxon>Bacteria</taxon>
        <taxon>Bacillati</taxon>
        <taxon>Bacillota</taxon>
        <taxon>Clostridia</taxon>
        <taxon>Thermoanaerobacterales</taxon>
        <taxon>Candidatus Desulforudaceae</taxon>
        <taxon>Candidatus Desulforudis</taxon>
    </lineage>
</organism>
<dbReference type="InterPro" id="IPR024078">
    <property type="entry name" value="LmbE-like_dom_sf"/>
</dbReference>
<name>B1I6E1_DESAP</name>
<gene>
    <name evidence="1" type="ordered locus">Daud_2062</name>
</gene>
<dbReference type="Pfam" id="PF02585">
    <property type="entry name" value="PIG-L"/>
    <property type="match status" value="1"/>
</dbReference>
<dbReference type="GO" id="GO:0016811">
    <property type="term" value="F:hydrolase activity, acting on carbon-nitrogen (but not peptide) bonds, in linear amides"/>
    <property type="evidence" value="ECO:0007669"/>
    <property type="project" value="TreeGrafter"/>
</dbReference>
<evidence type="ECO:0000313" key="2">
    <source>
        <dbReference type="Proteomes" id="UP000008544"/>
    </source>
</evidence>
<dbReference type="STRING" id="477974.Daud_2062"/>
<dbReference type="Gene3D" id="3.40.50.10320">
    <property type="entry name" value="LmbE-like"/>
    <property type="match status" value="1"/>
</dbReference>
<reference evidence="1 2" key="2">
    <citation type="journal article" date="2008" name="Science">
        <title>Environmental genomics reveals a single-species ecosystem deep within Earth.</title>
        <authorList>
            <person name="Chivian D."/>
            <person name="Brodie E.L."/>
            <person name="Alm E.J."/>
            <person name="Culley D.E."/>
            <person name="Dehal P.S."/>
            <person name="Desantis T.Z."/>
            <person name="Gihring T.M."/>
            <person name="Lapidus A."/>
            <person name="Lin L.H."/>
            <person name="Lowry S.R."/>
            <person name="Moser D.P."/>
            <person name="Richardson P.M."/>
            <person name="Southam G."/>
            <person name="Wanger G."/>
            <person name="Pratt L.M."/>
            <person name="Andersen G.L."/>
            <person name="Hazen T.C."/>
            <person name="Brockman F.J."/>
            <person name="Arkin A.P."/>
            <person name="Onstott T.C."/>
        </authorList>
    </citation>
    <scope>NUCLEOTIDE SEQUENCE [LARGE SCALE GENOMIC DNA]</scope>
    <source>
        <strain evidence="1 2">MP104C</strain>
    </source>
</reference>
<dbReference type="RefSeq" id="WP_012303127.1">
    <property type="nucleotide sequence ID" value="NC_010424.1"/>
</dbReference>
<evidence type="ECO:0000313" key="1">
    <source>
        <dbReference type="EMBL" id="ACA60552.1"/>
    </source>
</evidence>
<accession>B1I6E1</accession>
<dbReference type="eggNOG" id="COG2120">
    <property type="taxonomic scope" value="Bacteria"/>
</dbReference>
<dbReference type="SUPFAM" id="SSF102588">
    <property type="entry name" value="LmbE-like"/>
    <property type="match status" value="1"/>
</dbReference>
<proteinExistence type="predicted"/>
<dbReference type="HOGENOM" id="CLU_049311_0_0_9"/>
<protein>
    <submittedName>
        <fullName evidence="1">LmbE family protein</fullName>
    </submittedName>
</protein>